<sequence length="108" mass="11816">MSESDENRRQHVLIFQQNGSGKQKIAGLEKYGKDKFRLEIVDIDDVLPPVLDDTSDYLPADICCDLVLDFLKHSDLSTDLAALCAGKNIPMIASGKKTVGRGIVTPPT</sequence>
<accession>A0A1H0TNE4</accession>
<dbReference type="AlphaFoldDB" id="A0A1H0TNE4"/>
<keyword evidence="2" id="KW-1185">Reference proteome</keyword>
<dbReference type="STRING" id="91360.SAMN05660330_03180"/>
<name>A0A1H0TNE4_9BACT</name>
<dbReference type="InterPro" id="IPR003745">
    <property type="entry name" value="DUF166"/>
</dbReference>
<protein>
    <submittedName>
        <fullName evidence="1">Uncharacterized protein</fullName>
    </submittedName>
</protein>
<evidence type="ECO:0000313" key="1">
    <source>
        <dbReference type="EMBL" id="SDP55567.1"/>
    </source>
</evidence>
<dbReference type="EMBL" id="FNJI01000025">
    <property type="protein sequence ID" value="SDP55567.1"/>
    <property type="molecule type" value="Genomic_DNA"/>
</dbReference>
<dbReference type="Proteomes" id="UP000199073">
    <property type="component" value="Unassembled WGS sequence"/>
</dbReference>
<proteinExistence type="predicted"/>
<gene>
    <name evidence="1" type="ORF">SAMN05660330_03180</name>
</gene>
<organism evidence="1 2">
    <name type="scientific">Desulforhopalus singaporensis</name>
    <dbReference type="NCBI Taxonomy" id="91360"/>
    <lineage>
        <taxon>Bacteria</taxon>
        <taxon>Pseudomonadati</taxon>
        <taxon>Thermodesulfobacteriota</taxon>
        <taxon>Desulfobulbia</taxon>
        <taxon>Desulfobulbales</taxon>
        <taxon>Desulfocapsaceae</taxon>
        <taxon>Desulforhopalus</taxon>
    </lineage>
</organism>
<evidence type="ECO:0000313" key="2">
    <source>
        <dbReference type="Proteomes" id="UP000199073"/>
    </source>
</evidence>
<dbReference type="Pfam" id="PF02593">
    <property type="entry name" value="DUF166"/>
    <property type="match status" value="1"/>
</dbReference>
<reference evidence="1 2" key="1">
    <citation type="submission" date="2016-10" db="EMBL/GenBank/DDBJ databases">
        <authorList>
            <person name="de Groot N.N."/>
        </authorList>
    </citation>
    <scope>NUCLEOTIDE SEQUENCE [LARGE SCALE GENOMIC DNA]</scope>
    <source>
        <strain evidence="1 2">DSM 12130</strain>
    </source>
</reference>